<accession>G9MR28</accession>
<feature type="region of interest" description="Disordered" evidence="1">
    <location>
        <begin position="163"/>
        <end position="349"/>
    </location>
</feature>
<feature type="compositionally biased region" description="Basic residues" evidence="1">
    <location>
        <begin position="289"/>
        <end position="298"/>
    </location>
</feature>
<reference evidence="2 3" key="1">
    <citation type="journal article" date="2011" name="Genome Biol.">
        <title>Comparative genome sequence analysis underscores mycoparasitism as the ancestral life style of Trichoderma.</title>
        <authorList>
            <person name="Kubicek C.P."/>
            <person name="Herrera-Estrella A."/>
            <person name="Seidl-Seiboth V."/>
            <person name="Martinez D.A."/>
            <person name="Druzhinina I.S."/>
            <person name="Thon M."/>
            <person name="Zeilinger S."/>
            <person name="Casas-Flores S."/>
            <person name="Horwitz B.A."/>
            <person name="Mukherjee P.K."/>
            <person name="Mukherjee M."/>
            <person name="Kredics L."/>
            <person name="Alcaraz L.D."/>
            <person name="Aerts A."/>
            <person name="Antal Z."/>
            <person name="Atanasova L."/>
            <person name="Cervantes-Badillo M.G."/>
            <person name="Challacombe J."/>
            <person name="Chertkov O."/>
            <person name="McCluskey K."/>
            <person name="Coulpier F."/>
            <person name="Deshpande N."/>
            <person name="von Doehren H."/>
            <person name="Ebbole D.J."/>
            <person name="Esquivel-Naranjo E.U."/>
            <person name="Fekete E."/>
            <person name="Flipphi M."/>
            <person name="Glaser F."/>
            <person name="Gomez-Rodriguez E.Y."/>
            <person name="Gruber S."/>
            <person name="Han C."/>
            <person name="Henrissat B."/>
            <person name="Hermosa R."/>
            <person name="Hernandez-Onate M."/>
            <person name="Karaffa L."/>
            <person name="Kosti I."/>
            <person name="Le Crom S."/>
            <person name="Lindquist E."/>
            <person name="Lucas S."/>
            <person name="Luebeck M."/>
            <person name="Luebeck P.S."/>
            <person name="Margeot A."/>
            <person name="Metz B."/>
            <person name="Misra M."/>
            <person name="Nevalainen H."/>
            <person name="Omann M."/>
            <person name="Packer N."/>
            <person name="Perrone G."/>
            <person name="Uresti-Rivera E.E."/>
            <person name="Salamov A."/>
            <person name="Schmoll M."/>
            <person name="Seiboth B."/>
            <person name="Shapiro H."/>
            <person name="Sukno S."/>
            <person name="Tamayo-Ramos J.A."/>
            <person name="Tisch D."/>
            <person name="Wiest A."/>
            <person name="Wilkinson H.H."/>
            <person name="Zhang M."/>
            <person name="Coutinho P.M."/>
            <person name="Kenerley C.M."/>
            <person name="Monte E."/>
            <person name="Baker S.E."/>
            <person name="Grigoriev I.V."/>
        </authorList>
    </citation>
    <scope>NUCLEOTIDE SEQUENCE [LARGE SCALE GENOMIC DNA]</scope>
    <source>
        <strain evidence="3">Gv29-8 / FGSC 10586</strain>
    </source>
</reference>
<evidence type="ECO:0000313" key="2">
    <source>
        <dbReference type="EMBL" id="EHK22555.1"/>
    </source>
</evidence>
<dbReference type="eggNOG" id="ENOG502RPGP">
    <property type="taxonomic scope" value="Eukaryota"/>
</dbReference>
<evidence type="ECO:0000256" key="1">
    <source>
        <dbReference type="SAM" id="MobiDB-lite"/>
    </source>
</evidence>
<keyword evidence="3" id="KW-1185">Reference proteome</keyword>
<organism evidence="2 3">
    <name type="scientific">Hypocrea virens (strain Gv29-8 / FGSC 10586)</name>
    <name type="common">Gliocladium virens</name>
    <name type="synonym">Trichoderma virens</name>
    <dbReference type="NCBI Taxonomy" id="413071"/>
    <lineage>
        <taxon>Eukaryota</taxon>
        <taxon>Fungi</taxon>
        <taxon>Dikarya</taxon>
        <taxon>Ascomycota</taxon>
        <taxon>Pezizomycotina</taxon>
        <taxon>Sordariomycetes</taxon>
        <taxon>Hypocreomycetidae</taxon>
        <taxon>Hypocreales</taxon>
        <taxon>Hypocreaceae</taxon>
        <taxon>Trichoderma</taxon>
    </lineage>
</organism>
<dbReference type="HOGENOM" id="CLU_804251_0_0_1"/>
<dbReference type="EMBL" id="ABDF02000006">
    <property type="protein sequence ID" value="EHK22555.1"/>
    <property type="molecule type" value="Genomic_DNA"/>
</dbReference>
<dbReference type="OMA" id="GRKSWHY"/>
<feature type="compositionally biased region" description="Basic residues" evidence="1">
    <location>
        <begin position="310"/>
        <end position="319"/>
    </location>
</feature>
<feature type="region of interest" description="Disordered" evidence="1">
    <location>
        <begin position="1"/>
        <end position="110"/>
    </location>
</feature>
<sequence>MVKRKSDASSTSPRKKAKLDEPTETLANAALSSSPSPTSSLSSTWQRREKRKRSDSTLVDDPDESDTSTNTKRAKTQSPTSSRRPSPSPNPNGARPVPGNDQDDWEWEWHDDHPEKFEHIYWEPTDLPEKAKRWRRRVDLLAKGYVGCVCGKMHYAIGRKSWHYPGQEPELEDPEEQLPEPDEPHVRSGSVSAYQSRGQERLLSPELSDDEEAVGNAQPNSAPSDVSSVREPSVAPELPVSVIAEASAVSPTNSPTNSPIVTPTANNSRLPCGRNNAQRNISKPTTPRRTNRKNKNKNKKDQESKDKTVKRQPRNRKPKTTLMVEEPVVSRRSSRRNAGSQLYFLDDSGKACLVAASSR</sequence>
<feature type="compositionally biased region" description="Basic and acidic residues" evidence="1">
    <location>
        <begin position="299"/>
        <end position="309"/>
    </location>
</feature>
<name>G9MR28_HYPVG</name>
<feature type="compositionally biased region" description="Acidic residues" evidence="1">
    <location>
        <begin position="169"/>
        <end position="181"/>
    </location>
</feature>
<dbReference type="InParanoid" id="G9MR28"/>
<protein>
    <submittedName>
        <fullName evidence="2">Uncharacterized protein</fullName>
    </submittedName>
</protein>
<dbReference type="RefSeq" id="XP_013956771.1">
    <property type="nucleotide sequence ID" value="XM_014101296.1"/>
</dbReference>
<dbReference type="AlphaFoldDB" id="G9MR28"/>
<dbReference type="Proteomes" id="UP000007115">
    <property type="component" value="Unassembled WGS sequence"/>
</dbReference>
<gene>
    <name evidence="2" type="ORF">TRIVIDRAFT_221824</name>
</gene>
<feature type="compositionally biased region" description="Low complexity" evidence="1">
    <location>
        <begin position="31"/>
        <end position="44"/>
    </location>
</feature>
<feature type="compositionally biased region" description="Polar residues" evidence="1">
    <location>
        <begin position="249"/>
        <end position="282"/>
    </location>
</feature>
<evidence type="ECO:0000313" key="3">
    <source>
        <dbReference type="Proteomes" id="UP000007115"/>
    </source>
</evidence>
<dbReference type="OrthoDB" id="4899582at2759"/>
<dbReference type="VEuPathDB" id="FungiDB:TRIVIDRAFT_221824"/>
<comment type="caution">
    <text evidence="2">The sequence shown here is derived from an EMBL/GenBank/DDBJ whole genome shotgun (WGS) entry which is preliminary data.</text>
</comment>
<dbReference type="GeneID" id="25791591"/>
<feature type="compositionally biased region" description="Polar residues" evidence="1">
    <location>
        <begin position="217"/>
        <end position="227"/>
    </location>
</feature>
<proteinExistence type="predicted"/>